<gene>
    <name evidence="3" type="ORF">FGM01_03960</name>
</gene>
<keyword evidence="2" id="KW-0732">Signal</keyword>
<evidence type="ECO:0000256" key="2">
    <source>
        <dbReference type="SAM" id="SignalP"/>
    </source>
</evidence>
<proteinExistence type="predicted"/>
<feature type="coiled-coil region" evidence="1">
    <location>
        <begin position="62"/>
        <end position="110"/>
    </location>
</feature>
<keyword evidence="1" id="KW-0175">Coiled coil</keyword>
<keyword evidence="4" id="KW-1185">Reference proteome</keyword>
<evidence type="ECO:0000313" key="4">
    <source>
        <dbReference type="Proteomes" id="UP000315131"/>
    </source>
</evidence>
<feature type="chain" id="PRO_5022168965" description="Periplasmic heavy metal sensor" evidence="2">
    <location>
        <begin position="21"/>
        <end position="153"/>
    </location>
</feature>
<dbReference type="AlphaFoldDB" id="A0A550I7V0"/>
<dbReference type="OrthoDB" id="956918at2"/>
<dbReference type="Proteomes" id="UP000315131">
    <property type="component" value="Unassembled WGS sequence"/>
</dbReference>
<dbReference type="EMBL" id="VHSF01000001">
    <property type="protein sequence ID" value="TRO67050.1"/>
    <property type="molecule type" value="Genomic_DNA"/>
</dbReference>
<reference evidence="3 4" key="1">
    <citation type="submission" date="2019-06" db="EMBL/GenBank/DDBJ databases">
        <title>Gramella sabulilitoris sp. nov., isolated from a marine sand.</title>
        <authorList>
            <person name="Yoon J.-H."/>
        </authorList>
    </citation>
    <scope>NUCLEOTIDE SEQUENCE [LARGE SCALE GENOMIC DNA]</scope>
    <source>
        <strain evidence="3 4">HSMS-1</strain>
    </source>
</reference>
<sequence>MMKRIILVAMVLSLSVSGLAQIKKEKKMESMHDSKSVMDHDNQEARAMIYADKMATRLSLNLEQKEKIREAHLKRLENEKDLKTAMLNSKDSMIEEKKDMMEQRKQIQQDFKDDMKAILNANQFSRWKGMHEREMKMNEKAYKLKKNKGDKIE</sequence>
<evidence type="ECO:0008006" key="5">
    <source>
        <dbReference type="Google" id="ProtNLM"/>
    </source>
</evidence>
<evidence type="ECO:0000256" key="1">
    <source>
        <dbReference type="SAM" id="Coils"/>
    </source>
</evidence>
<accession>A0A550I7V0</accession>
<comment type="caution">
    <text evidence="3">The sequence shown here is derived from an EMBL/GenBank/DDBJ whole genome shotgun (WGS) entry which is preliminary data.</text>
</comment>
<dbReference type="RefSeq" id="WP_143409830.1">
    <property type="nucleotide sequence ID" value="NZ_VHSF01000001.1"/>
</dbReference>
<protein>
    <recommendedName>
        <fullName evidence="5">Periplasmic heavy metal sensor</fullName>
    </recommendedName>
</protein>
<feature type="signal peptide" evidence="2">
    <location>
        <begin position="1"/>
        <end position="20"/>
    </location>
</feature>
<name>A0A550I7V0_9FLAO</name>
<organism evidence="3 4">
    <name type="scientific">Christiangramia sabulilitoris</name>
    <dbReference type="NCBI Taxonomy" id="2583991"/>
    <lineage>
        <taxon>Bacteria</taxon>
        <taxon>Pseudomonadati</taxon>
        <taxon>Bacteroidota</taxon>
        <taxon>Flavobacteriia</taxon>
        <taxon>Flavobacteriales</taxon>
        <taxon>Flavobacteriaceae</taxon>
        <taxon>Christiangramia</taxon>
    </lineage>
</organism>
<evidence type="ECO:0000313" key="3">
    <source>
        <dbReference type="EMBL" id="TRO67050.1"/>
    </source>
</evidence>